<dbReference type="SUPFAM" id="SSF53187">
    <property type="entry name" value="Zn-dependent exopeptidases"/>
    <property type="match status" value="1"/>
</dbReference>
<dbReference type="InterPro" id="IPR007036">
    <property type="entry name" value="Aste_AspA_hybrid_dom"/>
</dbReference>
<evidence type="ECO:0000259" key="7">
    <source>
        <dbReference type="Pfam" id="PF04952"/>
    </source>
</evidence>
<dbReference type="Proteomes" id="UP000236724">
    <property type="component" value="Unassembled WGS sequence"/>
</dbReference>
<dbReference type="EMBL" id="FMSV02000556">
    <property type="protein sequence ID" value="SEH08848.1"/>
    <property type="molecule type" value="Genomic_DNA"/>
</dbReference>
<dbReference type="OrthoDB" id="531770at2"/>
<dbReference type="Pfam" id="PF24827">
    <property type="entry name" value="AstE_AspA_cat"/>
    <property type="match status" value="1"/>
</dbReference>
<feature type="binding site" evidence="6">
    <location>
        <position position="16"/>
    </location>
    <ligand>
        <name>Zn(2+)</name>
        <dbReference type="ChEBI" id="CHEBI:29105"/>
    </ligand>
</feature>
<feature type="domain" description="Succinylglutamate desuccinylase/Aspartoacylase catalytic" evidence="8">
    <location>
        <begin position="3"/>
        <end position="196"/>
    </location>
</feature>
<evidence type="ECO:0000259" key="8">
    <source>
        <dbReference type="Pfam" id="PF24827"/>
    </source>
</evidence>
<keyword evidence="3" id="KW-0378">Hydrolase</keyword>
<evidence type="ECO:0000256" key="2">
    <source>
        <dbReference type="ARBA" id="ARBA00022723"/>
    </source>
</evidence>
<dbReference type="PIRSF" id="PIRSF018001">
    <property type="entry name" value="Aspartoacylase"/>
    <property type="match status" value="1"/>
</dbReference>
<evidence type="ECO:0000313" key="10">
    <source>
        <dbReference type="Proteomes" id="UP000236724"/>
    </source>
</evidence>
<accession>A0A1H6FFJ5</accession>
<name>A0A1H6FFJ5_9GAMM</name>
<feature type="binding site" evidence="6">
    <location>
        <position position="13"/>
    </location>
    <ligand>
        <name>Zn(2+)</name>
        <dbReference type="ChEBI" id="CHEBI:29105"/>
    </ligand>
</feature>
<comment type="cofactor">
    <cofactor evidence="6">
        <name>Zn(2+)</name>
        <dbReference type="ChEBI" id="CHEBI:29105"/>
    </cofactor>
    <text evidence="6">Binds 1 zinc ion per subunit.</text>
</comment>
<keyword evidence="4 6" id="KW-0862">Zinc</keyword>
<feature type="binding site" evidence="6">
    <location>
        <position position="105"/>
    </location>
    <ligand>
        <name>Zn(2+)</name>
        <dbReference type="ChEBI" id="CHEBI:29105"/>
    </ligand>
</feature>
<dbReference type="InterPro" id="IPR016708">
    <property type="entry name" value="Aspartoacylase"/>
</dbReference>
<dbReference type="RefSeq" id="WP_103922356.1">
    <property type="nucleotide sequence ID" value="NZ_FMSV02000556.1"/>
</dbReference>
<keyword evidence="10" id="KW-1185">Reference proteome</keyword>
<sequence length="303" mass="34238">MKIKNIAIVGGTHGNEYTGVYLIRELNKAQFQKKWEGLNIELLIGNPKAYEKCVRFIDHDLNRSFTKKNLADFSLSGYEANRAKAICQKLGGKDDPKMDFIIDMHTTTSNMGVSIIISDNNDYNFKLAAYIKTKIPECNIYYMPAASYADDNEHSFLISMAAFGFAIEVGPIANGIIRHDINKKTKKVIHATLDFINQTNAGINPVINDTVEVFKHRKTVAFPKNKDSDISAIIHENLQDNDYKPLKKGDSIFSTMEGECIAYDEDEELYPVFINEAAYYYKNIAFSLTEKITVNTKNGLTEK</sequence>
<dbReference type="InterPro" id="IPR055438">
    <property type="entry name" value="AstE_AspA_cat"/>
</dbReference>
<comment type="similarity">
    <text evidence="1">Belongs to the AspA/AstE family. Aspartoacylase subfamily.</text>
</comment>
<evidence type="ECO:0000256" key="6">
    <source>
        <dbReference type="PIRSR" id="PIRSR018001-3"/>
    </source>
</evidence>
<dbReference type="Gene3D" id="3.40.630.10">
    <property type="entry name" value="Zn peptidases"/>
    <property type="match status" value="1"/>
</dbReference>
<dbReference type="InterPro" id="IPR050178">
    <property type="entry name" value="AspA/AstE_fam"/>
</dbReference>
<dbReference type="GO" id="GO:0046872">
    <property type="term" value="F:metal ion binding"/>
    <property type="evidence" value="ECO:0007669"/>
    <property type="project" value="UniProtKB-KW"/>
</dbReference>
<dbReference type="PANTHER" id="PTHR15162:SF7">
    <property type="entry name" value="SUCCINYLGLUTAMATE DESUCCINYLASE"/>
    <property type="match status" value="1"/>
</dbReference>
<dbReference type="GO" id="GO:0005829">
    <property type="term" value="C:cytosol"/>
    <property type="evidence" value="ECO:0007669"/>
    <property type="project" value="TreeGrafter"/>
</dbReference>
<dbReference type="HAMAP" id="MF_00704">
    <property type="entry name" value="Aspartoacylase"/>
    <property type="match status" value="1"/>
</dbReference>
<gene>
    <name evidence="9" type="ORF">MBHS_04741</name>
</gene>
<evidence type="ECO:0000256" key="4">
    <source>
        <dbReference type="ARBA" id="ARBA00022833"/>
    </source>
</evidence>
<keyword evidence="2 6" id="KW-0479">Metal-binding</keyword>
<evidence type="ECO:0000256" key="5">
    <source>
        <dbReference type="PIRSR" id="PIRSR018001-1"/>
    </source>
</evidence>
<organism evidence="9 10">
    <name type="scientific">Candidatus Venteria ishoeyi</name>
    <dbReference type="NCBI Taxonomy" id="1899563"/>
    <lineage>
        <taxon>Bacteria</taxon>
        <taxon>Pseudomonadati</taxon>
        <taxon>Pseudomonadota</taxon>
        <taxon>Gammaproteobacteria</taxon>
        <taxon>Thiotrichales</taxon>
        <taxon>Thiotrichaceae</taxon>
        <taxon>Venteria</taxon>
    </lineage>
</organism>
<protein>
    <submittedName>
        <fullName evidence="9">Aspartoacylase</fullName>
    </submittedName>
</protein>
<dbReference type="AlphaFoldDB" id="A0A1H6FFJ5"/>
<feature type="domain" description="AstE/AspA barrel-sandwich hybrid" evidence="7">
    <location>
        <begin position="210"/>
        <end position="291"/>
    </location>
</feature>
<dbReference type="CDD" id="cd06909">
    <property type="entry name" value="M14_ASPA"/>
    <property type="match status" value="1"/>
</dbReference>
<dbReference type="Gene3D" id="2.20.25.160">
    <property type="match status" value="1"/>
</dbReference>
<dbReference type="Pfam" id="PF04952">
    <property type="entry name" value="AstE_AspA_hybrid"/>
    <property type="match status" value="1"/>
</dbReference>
<dbReference type="GO" id="GO:0016788">
    <property type="term" value="F:hydrolase activity, acting on ester bonds"/>
    <property type="evidence" value="ECO:0007669"/>
    <property type="project" value="InterPro"/>
</dbReference>
<proteinExistence type="inferred from homology"/>
<feature type="active site" description="Proton donor/acceptor" evidence="5">
    <location>
        <position position="168"/>
    </location>
</feature>
<dbReference type="GO" id="GO:0016811">
    <property type="term" value="F:hydrolase activity, acting on carbon-nitrogen (but not peptide) bonds, in linear amides"/>
    <property type="evidence" value="ECO:0007669"/>
    <property type="project" value="InterPro"/>
</dbReference>
<evidence type="ECO:0000256" key="1">
    <source>
        <dbReference type="ARBA" id="ARBA00006173"/>
    </source>
</evidence>
<dbReference type="PANTHER" id="PTHR15162">
    <property type="entry name" value="ASPARTOACYLASE"/>
    <property type="match status" value="1"/>
</dbReference>
<dbReference type="NCBIfam" id="NF002601">
    <property type="entry name" value="PRK02259.1"/>
    <property type="match status" value="1"/>
</dbReference>
<reference evidence="9 10" key="1">
    <citation type="submission" date="2016-10" db="EMBL/GenBank/DDBJ databases">
        <authorList>
            <person name="de Groot N.N."/>
        </authorList>
    </citation>
    <scope>NUCLEOTIDE SEQUENCE [LARGE SCALE GENOMIC DNA]</scope>
    <source>
        <strain evidence="9">MBHS1</strain>
    </source>
</reference>
<evidence type="ECO:0000256" key="3">
    <source>
        <dbReference type="ARBA" id="ARBA00022801"/>
    </source>
</evidence>
<evidence type="ECO:0000313" key="9">
    <source>
        <dbReference type="EMBL" id="SEH08848.1"/>
    </source>
</evidence>